<protein>
    <submittedName>
        <fullName evidence="1">Uncharacterized protein</fullName>
    </submittedName>
</protein>
<dbReference type="EMBL" id="CP000615">
    <property type="protein sequence ID" value="ABO58096.1"/>
    <property type="molecule type" value="Genomic_DNA"/>
</dbReference>
<evidence type="ECO:0000313" key="2">
    <source>
        <dbReference type="Proteomes" id="UP000002287"/>
    </source>
</evidence>
<sequence length="82" mass="8984">MVSIEAIALFALVKNTSPFRRWHFRKHGKCFCISTILTTVGGRLEKKSRMVNNVTMKVAKPKFAAESSCVSDGGDVTLVAVP</sequence>
<organism evidence="1 2">
    <name type="scientific">Burkholderia vietnamiensis (strain G4 / LMG 22486)</name>
    <name type="common">Burkholderia cepacia (strain R1808)</name>
    <dbReference type="NCBI Taxonomy" id="269482"/>
    <lineage>
        <taxon>Bacteria</taxon>
        <taxon>Pseudomonadati</taxon>
        <taxon>Pseudomonadota</taxon>
        <taxon>Betaproteobacteria</taxon>
        <taxon>Burkholderiales</taxon>
        <taxon>Burkholderiaceae</taxon>
        <taxon>Burkholderia</taxon>
        <taxon>Burkholderia cepacia complex</taxon>
    </lineage>
</organism>
<gene>
    <name evidence="1" type="ordered locus">Bcep1808_5145</name>
</gene>
<evidence type="ECO:0000313" key="1">
    <source>
        <dbReference type="EMBL" id="ABO58096.1"/>
    </source>
</evidence>
<reference evidence="2" key="1">
    <citation type="submission" date="2007-03" db="EMBL/GenBank/DDBJ databases">
        <title>Complete sequence of chromosome 2 of Burkholderia vietnamiensis G4.</title>
        <authorList>
            <consortium name="US DOE Joint Genome Institute"/>
            <person name="Copeland A."/>
            <person name="Lucas S."/>
            <person name="Lapidus A."/>
            <person name="Barry K."/>
            <person name="Detter J.C."/>
            <person name="Glavina del Rio T."/>
            <person name="Hammon N."/>
            <person name="Israni S."/>
            <person name="Dalin E."/>
            <person name="Tice H."/>
            <person name="Pitluck S."/>
            <person name="Chain P."/>
            <person name="Malfatti S."/>
            <person name="Shin M."/>
            <person name="Vergez L."/>
            <person name="Schmutz J."/>
            <person name="Larimer F."/>
            <person name="Land M."/>
            <person name="Hauser L."/>
            <person name="Kyrpides N."/>
            <person name="Tiedje J."/>
            <person name="Richardson P."/>
        </authorList>
    </citation>
    <scope>NUCLEOTIDE SEQUENCE [LARGE SCALE GENOMIC DNA]</scope>
    <source>
        <strain evidence="2">G4 / LMG 22486</strain>
    </source>
</reference>
<name>A4JP93_BURVG</name>
<dbReference type="Proteomes" id="UP000002287">
    <property type="component" value="Chromosome 2"/>
</dbReference>
<accession>A4JP93</accession>
<dbReference type="KEGG" id="bvi:Bcep1808_5145"/>
<dbReference type="HOGENOM" id="CLU_2551879_0_0_4"/>
<proteinExistence type="predicted"/>
<dbReference type="AlphaFoldDB" id="A4JP93"/>